<accession>A0A9P7V4D5</accession>
<dbReference type="EMBL" id="CM032181">
    <property type="protein sequence ID" value="KAG7100131.1"/>
    <property type="molecule type" value="Genomic_DNA"/>
</dbReference>
<protein>
    <submittedName>
        <fullName evidence="1">Uncharacterized protein</fullName>
    </submittedName>
</protein>
<dbReference type="KEGG" id="more:E1B28_001911"/>
<organism evidence="1 2">
    <name type="scientific">Marasmius oreades</name>
    <name type="common">fairy-ring Marasmius</name>
    <dbReference type="NCBI Taxonomy" id="181124"/>
    <lineage>
        <taxon>Eukaryota</taxon>
        <taxon>Fungi</taxon>
        <taxon>Dikarya</taxon>
        <taxon>Basidiomycota</taxon>
        <taxon>Agaricomycotina</taxon>
        <taxon>Agaricomycetes</taxon>
        <taxon>Agaricomycetidae</taxon>
        <taxon>Agaricales</taxon>
        <taxon>Marasmiineae</taxon>
        <taxon>Marasmiaceae</taxon>
        <taxon>Marasmius</taxon>
    </lineage>
</organism>
<dbReference type="Proteomes" id="UP001049176">
    <property type="component" value="Chromosome 1"/>
</dbReference>
<proteinExistence type="predicted"/>
<sequence length="150" mass="16028">MHRRTFLNRRSQTNTLHGRMTLRTGSNLEHRGVALPDADTALGIEDQVSVALANEAVRMFIAIGLGGPHREAIGIVSDAVSVSLHLHPRHVLSIDGPGLPFILEPKLDVAVLGDSEFVVSVVGDERVTTTDDAVLGEGRTVGILVRHGSC</sequence>
<dbReference type="GeneID" id="66070987"/>
<gene>
    <name evidence="1" type="ORF">E1B28_001911</name>
</gene>
<comment type="caution">
    <text evidence="1">The sequence shown here is derived from an EMBL/GenBank/DDBJ whole genome shotgun (WGS) entry which is preliminary data.</text>
</comment>
<dbReference type="AlphaFoldDB" id="A0A9P7V4D5"/>
<reference evidence="1" key="1">
    <citation type="journal article" date="2021" name="Genome Biol. Evol.">
        <title>The assembled and annotated genome of the fairy-ring fungus Marasmius oreades.</title>
        <authorList>
            <person name="Hiltunen M."/>
            <person name="Ament-Velasquez S.L."/>
            <person name="Johannesson H."/>
        </authorList>
    </citation>
    <scope>NUCLEOTIDE SEQUENCE</scope>
    <source>
        <strain evidence="1">03SP1</strain>
    </source>
</reference>
<dbReference type="RefSeq" id="XP_043016601.1">
    <property type="nucleotide sequence ID" value="XM_043147887.1"/>
</dbReference>
<keyword evidence="2" id="KW-1185">Reference proteome</keyword>
<name>A0A9P7V4D5_9AGAR</name>
<evidence type="ECO:0000313" key="2">
    <source>
        <dbReference type="Proteomes" id="UP001049176"/>
    </source>
</evidence>
<evidence type="ECO:0000313" key="1">
    <source>
        <dbReference type="EMBL" id="KAG7100131.1"/>
    </source>
</evidence>